<gene>
    <name evidence="8" type="ORF">IAR55_001663</name>
</gene>
<evidence type="ECO:0000256" key="1">
    <source>
        <dbReference type="ARBA" id="ARBA00004141"/>
    </source>
</evidence>
<dbReference type="GO" id="GO:0016020">
    <property type="term" value="C:membrane"/>
    <property type="evidence" value="ECO:0007669"/>
    <property type="project" value="UniProtKB-SubCell"/>
</dbReference>
<dbReference type="EMBL" id="JBCAWK010000003">
    <property type="protein sequence ID" value="KAK8864415.1"/>
    <property type="molecule type" value="Genomic_DNA"/>
</dbReference>
<keyword evidence="5 6" id="KW-0472">Membrane</keyword>
<dbReference type="InterPro" id="IPR050524">
    <property type="entry name" value="APC_YAT"/>
</dbReference>
<dbReference type="KEGG" id="kne:92178922"/>
<evidence type="ECO:0000256" key="5">
    <source>
        <dbReference type="ARBA" id="ARBA00023136"/>
    </source>
</evidence>
<feature type="transmembrane region" description="Helical" evidence="6">
    <location>
        <begin position="332"/>
        <end position="356"/>
    </location>
</feature>
<keyword evidence="2" id="KW-0813">Transport</keyword>
<feature type="domain" description="Amino acid permease/ SLC12A" evidence="7">
    <location>
        <begin position="45"/>
        <end position="509"/>
    </location>
</feature>
<evidence type="ECO:0000256" key="4">
    <source>
        <dbReference type="ARBA" id="ARBA00022989"/>
    </source>
</evidence>
<dbReference type="Proteomes" id="UP001388673">
    <property type="component" value="Unassembled WGS sequence"/>
</dbReference>
<dbReference type="PIRSF" id="PIRSF006060">
    <property type="entry name" value="AA_transporter"/>
    <property type="match status" value="1"/>
</dbReference>
<feature type="transmembrane region" description="Helical" evidence="6">
    <location>
        <begin position="480"/>
        <end position="500"/>
    </location>
</feature>
<keyword evidence="9" id="KW-1185">Reference proteome</keyword>
<feature type="transmembrane region" description="Helical" evidence="6">
    <location>
        <begin position="377"/>
        <end position="396"/>
    </location>
</feature>
<dbReference type="GeneID" id="92178922"/>
<accession>A0AAW0Z2T5</accession>
<sequence length="549" mass="60730">MDKQSSLEDVKGADVYPEPQIEVVDADPEYTGPIVGTHRGLKLRHIQLIGIGSTIGTGLFLGCGRSLISAGPLGSLLAYMAYCCICFGICLGAGEMGAFKPVAGGFITWAHDYVDEAAGFAVGWNYFYAATMFGCADIVGVAGLFGYWWPDITPAAWISMSIGVIFILNVFSVKFYGESEFYFAGMKVLLILAIILMTFVVMLGGNPAHDRIGFRYWKEPGPWASYYTTGPLGRFLGFWNVFKIAAYSVGGPEFVSMCAGEAVRPRKTIPKAVKGVLFRLTVFFFLGILACGILVPYDDEYLKQQLATGVGANASAYVVGMKRVGIKYMPDIFNAIVITSALSCANGFAFVASRVVHSLALKRQAPAFFARTTKHGVPAYALILVLAVYCLCYMQVSNNAATVFGWLINLSSVAQLLNYVAMAITTLRFRAGLKAQGMSRNVLPWSTKYTVTYTWICLFWLVIIVLTQGWVVFVHGGWDVQTFLTCYFGLAFVVVTYFGWKLWHKTSIVRTSEMDFTSFVPEYDLLDEQFREMEQPPKTALGRWLKRYF</sequence>
<keyword evidence="3 6" id="KW-0812">Transmembrane</keyword>
<name>A0AAW0Z2T5_9TREE</name>
<dbReference type="AlphaFoldDB" id="A0AAW0Z2T5"/>
<dbReference type="PANTHER" id="PTHR43341">
    <property type="entry name" value="AMINO ACID PERMEASE"/>
    <property type="match status" value="1"/>
</dbReference>
<evidence type="ECO:0000256" key="2">
    <source>
        <dbReference type="ARBA" id="ARBA00022448"/>
    </source>
</evidence>
<dbReference type="PANTHER" id="PTHR43341:SF15">
    <property type="entry name" value="GENERAL AMINO ACID PERMEASE AGP2"/>
    <property type="match status" value="1"/>
</dbReference>
<feature type="transmembrane region" description="Helical" evidence="6">
    <location>
        <begin position="46"/>
        <end position="64"/>
    </location>
</feature>
<comment type="caution">
    <text evidence="8">The sequence shown here is derived from an EMBL/GenBank/DDBJ whole genome shotgun (WGS) entry which is preliminary data.</text>
</comment>
<feature type="transmembrane region" description="Helical" evidence="6">
    <location>
        <begin position="76"/>
        <end position="94"/>
    </location>
</feature>
<keyword evidence="4 6" id="KW-1133">Transmembrane helix</keyword>
<proteinExistence type="predicted"/>
<feature type="transmembrane region" description="Helical" evidence="6">
    <location>
        <begin position="450"/>
        <end position="474"/>
    </location>
</feature>
<evidence type="ECO:0000256" key="6">
    <source>
        <dbReference type="SAM" id="Phobius"/>
    </source>
</evidence>
<evidence type="ECO:0000259" key="7">
    <source>
        <dbReference type="Pfam" id="PF00324"/>
    </source>
</evidence>
<dbReference type="Gene3D" id="1.20.1740.10">
    <property type="entry name" value="Amino acid/polyamine transporter I"/>
    <property type="match status" value="1"/>
</dbReference>
<comment type="subcellular location">
    <subcellularLocation>
        <location evidence="1">Membrane</location>
        <topology evidence="1">Multi-pass membrane protein</topology>
    </subcellularLocation>
</comment>
<evidence type="ECO:0000256" key="3">
    <source>
        <dbReference type="ARBA" id="ARBA00022692"/>
    </source>
</evidence>
<feature type="transmembrane region" description="Helical" evidence="6">
    <location>
        <begin position="408"/>
        <end position="429"/>
    </location>
</feature>
<feature type="transmembrane region" description="Helical" evidence="6">
    <location>
        <begin position="182"/>
        <end position="205"/>
    </location>
</feature>
<feature type="transmembrane region" description="Helical" evidence="6">
    <location>
        <begin position="126"/>
        <end position="149"/>
    </location>
</feature>
<evidence type="ECO:0000313" key="9">
    <source>
        <dbReference type="Proteomes" id="UP001388673"/>
    </source>
</evidence>
<evidence type="ECO:0000313" key="8">
    <source>
        <dbReference type="EMBL" id="KAK8864415.1"/>
    </source>
</evidence>
<protein>
    <recommendedName>
        <fullName evidence="7">Amino acid permease/ SLC12A domain-containing protein</fullName>
    </recommendedName>
</protein>
<reference evidence="8 9" key="1">
    <citation type="journal article" date="2024" name="bioRxiv">
        <title>Comparative genomics of Cryptococcus and Kwoniella reveals pathogenesis evolution and contrasting karyotype dynamics via intercentromeric recombination or chromosome fusion.</title>
        <authorList>
            <person name="Coelho M.A."/>
            <person name="David-Palma M."/>
            <person name="Shea T."/>
            <person name="Bowers K."/>
            <person name="McGinley-Smith S."/>
            <person name="Mohammad A.W."/>
            <person name="Gnirke A."/>
            <person name="Yurkov A.M."/>
            <person name="Nowrousian M."/>
            <person name="Sun S."/>
            <person name="Cuomo C.A."/>
            <person name="Heitman J."/>
        </authorList>
    </citation>
    <scope>NUCLEOTIDE SEQUENCE [LARGE SCALE GENOMIC DNA]</scope>
    <source>
        <strain evidence="8 9">CBS 13917</strain>
    </source>
</reference>
<dbReference type="RefSeq" id="XP_066804711.1">
    <property type="nucleotide sequence ID" value="XM_066944788.1"/>
</dbReference>
<feature type="transmembrane region" description="Helical" evidence="6">
    <location>
        <begin position="156"/>
        <end position="176"/>
    </location>
</feature>
<dbReference type="InterPro" id="IPR004841">
    <property type="entry name" value="AA-permease/SLC12A_dom"/>
</dbReference>
<feature type="transmembrane region" description="Helical" evidence="6">
    <location>
        <begin position="276"/>
        <end position="297"/>
    </location>
</feature>
<dbReference type="Pfam" id="PF00324">
    <property type="entry name" value="AA_permease"/>
    <property type="match status" value="1"/>
</dbReference>
<dbReference type="GO" id="GO:0015171">
    <property type="term" value="F:amino acid transmembrane transporter activity"/>
    <property type="evidence" value="ECO:0007669"/>
    <property type="project" value="TreeGrafter"/>
</dbReference>
<organism evidence="8 9">
    <name type="scientific">Kwoniella newhampshirensis</name>
    <dbReference type="NCBI Taxonomy" id="1651941"/>
    <lineage>
        <taxon>Eukaryota</taxon>
        <taxon>Fungi</taxon>
        <taxon>Dikarya</taxon>
        <taxon>Basidiomycota</taxon>
        <taxon>Agaricomycotina</taxon>
        <taxon>Tremellomycetes</taxon>
        <taxon>Tremellales</taxon>
        <taxon>Cryptococcaceae</taxon>
        <taxon>Kwoniella</taxon>
    </lineage>
</organism>
<dbReference type="FunFam" id="1.20.1740.10:FF:000001">
    <property type="entry name" value="Amino acid permease"/>
    <property type="match status" value="1"/>
</dbReference>